<dbReference type="AlphaFoldDB" id="A0A561SMT5"/>
<dbReference type="Gene3D" id="1.10.260.40">
    <property type="entry name" value="lambda repressor-like DNA-binding domains"/>
    <property type="match status" value="1"/>
</dbReference>
<dbReference type="EMBL" id="VIWU01000001">
    <property type="protein sequence ID" value="TWF76162.1"/>
    <property type="molecule type" value="Genomic_DNA"/>
</dbReference>
<proteinExistence type="predicted"/>
<dbReference type="InterPro" id="IPR001387">
    <property type="entry name" value="Cro/C1-type_HTH"/>
</dbReference>
<dbReference type="Gene3D" id="1.10.10.10">
    <property type="entry name" value="Winged helix-like DNA-binding domain superfamily/Winged helix DNA-binding domain"/>
    <property type="match status" value="1"/>
</dbReference>
<feature type="domain" description="HTH cro/C1-type" evidence="2">
    <location>
        <begin position="44"/>
        <end position="97"/>
    </location>
</feature>
<dbReference type="GO" id="GO:0043531">
    <property type="term" value="F:ADP binding"/>
    <property type="evidence" value="ECO:0007669"/>
    <property type="project" value="InterPro"/>
</dbReference>
<dbReference type="Pfam" id="PF01381">
    <property type="entry name" value="HTH_3"/>
    <property type="match status" value="1"/>
</dbReference>
<dbReference type="PANTHER" id="PTHR47691">
    <property type="entry name" value="REGULATOR-RELATED"/>
    <property type="match status" value="1"/>
</dbReference>
<dbReference type="GO" id="GO:0003677">
    <property type="term" value="F:DNA binding"/>
    <property type="evidence" value="ECO:0007669"/>
    <property type="project" value="InterPro"/>
</dbReference>
<feature type="region of interest" description="Disordered" evidence="1">
    <location>
        <begin position="476"/>
        <end position="504"/>
    </location>
</feature>
<comment type="caution">
    <text evidence="3">The sequence shown here is derived from an EMBL/GenBank/DDBJ whole genome shotgun (WGS) entry which is preliminary data.</text>
</comment>
<evidence type="ECO:0000256" key="1">
    <source>
        <dbReference type="SAM" id="MobiDB-lite"/>
    </source>
</evidence>
<dbReference type="Gene3D" id="3.40.50.300">
    <property type="entry name" value="P-loop containing nucleotide triphosphate hydrolases"/>
    <property type="match status" value="1"/>
</dbReference>
<feature type="region of interest" description="Disordered" evidence="1">
    <location>
        <begin position="1"/>
        <end position="38"/>
    </location>
</feature>
<protein>
    <submittedName>
        <fullName evidence="3">Helix-turn-helix protein</fullName>
    </submittedName>
</protein>
<dbReference type="SUPFAM" id="SSF52540">
    <property type="entry name" value="P-loop containing nucleoside triphosphate hydrolases"/>
    <property type="match status" value="1"/>
</dbReference>
<dbReference type="Proteomes" id="UP000321261">
    <property type="component" value="Unassembled WGS sequence"/>
</dbReference>
<gene>
    <name evidence="3" type="ORF">FHX44_112050</name>
</gene>
<dbReference type="SMART" id="SM00530">
    <property type="entry name" value="HTH_XRE"/>
    <property type="match status" value="1"/>
</dbReference>
<organism evidence="3 4">
    <name type="scientific">Pseudonocardia hierapolitana</name>
    <dbReference type="NCBI Taxonomy" id="1128676"/>
    <lineage>
        <taxon>Bacteria</taxon>
        <taxon>Bacillati</taxon>
        <taxon>Actinomycetota</taxon>
        <taxon>Actinomycetes</taxon>
        <taxon>Pseudonocardiales</taxon>
        <taxon>Pseudonocardiaceae</taxon>
        <taxon>Pseudonocardia</taxon>
    </lineage>
</organism>
<dbReference type="PRINTS" id="PR00364">
    <property type="entry name" value="DISEASERSIST"/>
</dbReference>
<keyword evidence="4" id="KW-1185">Reference proteome</keyword>
<sequence length="504" mass="55137">MRGDATVIGPQRDEGSAVTSRTVSDHPTNGTRSPDTRADTGRLLREWRERALLTQEQLAARAGLSVRSIRRFERGGSAQSTSIRLLADALGLSPEERAALVTATREPAQDRLRQLPGPSPLFTGREAELADLDRIRDPDRLVIVTIAGMAGVGKTALAVQAAHLVAPHYPDEHIYLDLRGYTQDGRPVEPGEALERVLLSLGVPAEQIPTDPEDRAGLYRSRLADHRALILLDNAASEEQVAPLLPGTPGCLVLVTSRRLLTGLDHSHALSLDVLPLADAVALFRRAAGDHRVRDEAPGRPDELVELCGRLPLAVRVAAARLRSRPSWTVTHLIQRLRVRRHVLAELEAGERSVTAALDLSYQQLPADQQRAYRLFGLHPGPDLTVSAAAALLGTDRQKAERLIDGLLDSHLLQEPAPGRHRFHDLVRSHSRARADLDEPEPARRDALTRLFAHYRHSAAVTMGTAYPYEGVRRSGVARTQPQEHHGRRGQHGGNRGVPGRRAG</sequence>
<dbReference type="OrthoDB" id="4329304at2"/>
<accession>A0A561SMT5</accession>
<feature type="compositionally biased region" description="Polar residues" evidence="1">
    <location>
        <begin position="17"/>
        <end position="33"/>
    </location>
</feature>
<dbReference type="InterPro" id="IPR036388">
    <property type="entry name" value="WH-like_DNA-bd_sf"/>
</dbReference>
<reference evidence="3 4" key="1">
    <citation type="submission" date="2019-06" db="EMBL/GenBank/DDBJ databases">
        <title>Sequencing the genomes of 1000 actinobacteria strains.</title>
        <authorList>
            <person name="Klenk H.-P."/>
        </authorList>
    </citation>
    <scope>NUCLEOTIDE SEQUENCE [LARGE SCALE GENOMIC DNA]</scope>
    <source>
        <strain evidence="3 4">DSM 45671</strain>
    </source>
</reference>
<dbReference type="PROSITE" id="PS50943">
    <property type="entry name" value="HTH_CROC1"/>
    <property type="match status" value="1"/>
</dbReference>
<dbReference type="CDD" id="cd00093">
    <property type="entry name" value="HTH_XRE"/>
    <property type="match status" value="1"/>
</dbReference>
<evidence type="ECO:0000259" key="2">
    <source>
        <dbReference type="PROSITE" id="PS50943"/>
    </source>
</evidence>
<name>A0A561SMT5_9PSEU</name>
<dbReference type="PANTHER" id="PTHR47691:SF3">
    <property type="entry name" value="HTH-TYPE TRANSCRIPTIONAL REGULATOR RV0890C-RELATED"/>
    <property type="match status" value="1"/>
</dbReference>
<dbReference type="SUPFAM" id="SSF47413">
    <property type="entry name" value="lambda repressor-like DNA-binding domains"/>
    <property type="match status" value="1"/>
</dbReference>
<dbReference type="InterPro" id="IPR002182">
    <property type="entry name" value="NB-ARC"/>
</dbReference>
<dbReference type="Pfam" id="PF00931">
    <property type="entry name" value="NB-ARC"/>
    <property type="match status" value="1"/>
</dbReference>
<evidence type="ECO:0000313" key="4">
    <source>
        <dbReference type="Proteomes" id="UP000321261"/>
    </source>
</evidence>
<evidence type="ECO:0000313" key="3">
    <source>
        <dbReference type="EMBL" id="TWF76162.1"/>
    </source>
</evidence>
<dbReference type="InterPro" id="IPR010982">
    <property type="entry name" value="Lambda_DNA-bd_dom_sf"/>
</dbReference>
<dbReference type="InterPro" id="IPR027417">
    <property type="entry name" value="P-loop_NTPase"/>
</dbReference>